<evidence type="ECO:0000313" key="3">
    <source>
        <dbReference type="Proteomes" id="UP001432128"/>
    </source>
</evidence>
<sequence>MRDLVITQNITVDGVVEATDDWFTNAGSDPAADAVLARQRDASDGFLVGRDTFVGMRDYWGPRADDTTGVTAHLNQVAKYVVSSTITEPGWANTEVLSGDLRSGVEEIKQRAGGDIVCTGSIGLCHALIALGLVDEFRLFVYPFLRGRGRRLFEDAPPVPLALEESTAFPSGITMTRYRPRPV</sequence>
<dbReference type="InterPro" id="IPR050765">
    <property type="entry name" value="Riboflavin_Biosynth_HTPR"/>
</dbReference>
<dbReference type="PANTHER" id="PTHR38011:SF11">
    <property type="entry name" value="2,5-DIAMINO-6-RIBOSYLAMINO-4(3H)-PYRIMIDINONE 5'-PHOSPHATE REDUCTASE"/>
    <property type="match status" value="1"/>
</dbReference>
<gene>
    <name evidence="2" type="ORF">OG579_11775</name>
</gene>
<evidence type="ECO:0000313" key="2">
    <source>
        <dbReference type="EMBL" id="WUM18433.1"/>
    </source>
</evidence>
<dbReference type="InterPro" id="IPR002734">
    <property type="entry name" value="RibDG_C"/>
</dbReference>
<dbReference type="GO" id="GO:0008703">
    <property type="term" value="F:5-amino-6-(5-phosphoribosylamino)uracil reductase activity"/>
    <property type="evidence" value="ECO:0007669"/>
    <property type="project" value="InterPro"/>
</dbReference>
<name>A0AAU4JXB8_9NOCA</name>
<dbReference type="Pfam" id="PF01872">
    <property type="entry name" value="RibD_C"/>
    <property type="match status" value="1"/>
</dbReference>
<dbReference type="InterPro" id="IPR024072">
    <property type="entry name" value="DHFR-like_dom_sf"/>
</dbReference>
<keyword evidence="3" id="KW-1185">Reference proteome</keyword>
<dbReference type="SUPFAM" id="SSF53597">
    <property type="entry name" value="Dihydrofolate reductase-like"/>
    <property type="match status" value="1"/>
</dbReference>
<feature type="domain" description="Bacterial bifunctional deaminase-reductase C-terminal" evidence="1">
    <location>
        <begin position="5"/>
        <end position="174"/>
    </location>
</feature>
<dbReference type="AlphaFoldDB" id="A0AAU4JXB8"/>
<proteinExistence type="predicted"/>
<dbReference type="Proteomes" id="UP001432128">
    <property type="component" value="Chromosome"/>
</dbReference>
<dbReference type="GO" id="GO:0009231">
    <property type="term" value="P:riboflavin biosynthetic process"/>
    <property type="evidence" value="ECO:0007669"/>
    <property type="project" value="InterPro"/>
</dbReference>
<evidence type="ECO:0000259" key="1">
    <source>
        <dbReference type="Pfam" id="PF01872"/>
    </source>
</evidence>
<dbReference type="PANTHER" id="PTHR38011">
    <property type="entry name" value="DIHYDROFOLATE REDUCTASE FAMILY PROTEIN (AFU_ORTHOLOGUE AFUA_8G06820)"/>
    <property type="match status" value="1"/>
</dbReference>
<dbReference type="KEGG" id="whr:OG579_11775"/>
<protein>
    <submittedName>
        <fullName evidence="2">Dihydrofolate reductase family protein</fullName>
    </submittedName>
</protein>
<organism evidence="2 3">
    <name type="scientific">Williamsia herbipolensis</name>
    <dbReference type="NCBI Taxonomy" id="1603258"/>
    <lineage>
        <taxon>Bacteria</taxon>
        <taxon>Bacillati</taxon>
        <taxon>Actinomycetota</taxon>
        <taxon>Actinomycetes</taxon>
        <taxon>Mycobacteriales</taxon>
        <taxon>Nocardiaceae</taxon>
        <taxon>Williamsia</taxon>
    </lineage>
</organism>
<dbReference type="EMBL" id="CP108021">
    <property type="protein sequence ID" value="WUM18433.1"/>
    <property type="molecule type" value="Genomic_DNA"/>
</dbReference>
<accession>A0AAU4JXB8</accession>
<dbReference type="Gene3D" id="3.40.430.10">
    <property type="entry name" value="Dihydrofolate Reductase, subunit A"/>
    <property type="match status" value="1"/>
</dbReference>
<dbReference type="RefSeq" id="WP_328856077.1">
    <property type="nucleotide sequence ID" value="NZ_CP108021.1"/>
</dbReference>
<reference evidence="2 3" key="1">
    <citation type="submission" date="2022-10" db="EMBL/GenBank/DDBJ databases">
        <title>The complete genomes of actinobacterial strains from the NBC collection.</title>
        <authorList>
            <person name="Joergensen T.S."/>
            <person name="Alvarez Arevalo M."/>
            <person name="Sterndorff E.B."/>
            <person name="Faurdal D."/>
            <person name="Vuksanovic O."/>
            <person name="Mourched A.-S."/>
            <person name="Charusanti P."/>
            <person name="Shaw S."/>
            <person name="Blin K."/>
            <person name="Weber T."/>
        </authorList>
    </citation>
    <scope>NUCLEOTIDE SEQUENCE [LARGE SCALE GENOMIC DNA]</scope>
    <source>
        <strain evidence="2 3">NBC_00319</strain>
    </source>
</reference>